<protein>
    <recommendedName>
        <fullName evidence="5">Secreted protein</fullName>
    </recommendedName>
</protein>
<proteinExistence type="predicted"/>
<keyword evidence="4" id="KW-1185">Reference proteome</keyword>
<sequence length="454" mass="47235">MMDISGKTRATVLVSLVCALGLLLGPGLALADGADTGADIQVAQTLGERELTVVIRTVEPVPGPVRVDVVTHAGSPPGELALRLSSSGVQFSAAKVQLGATPGFHRGTLSVDRAGPWELAVDDGNRVATIPFVVPARVKSTAENTVYGGFVAAGVLLLAALLLALRGHGLLAVAPAAGMIAALAVAVTAALLSATVPPPPAPGSVWDPTYDNVADPYARPPQPAIDPARPPVTVLADQIGEDLRLAITDSATGQPVDDLLVHDNALVHLAVVSPSGRLWHLHPIRVAAGDYRARLIAPESGRYAVAAEVARRGGGRQLARTSLHLNQIAPSVARLEQVELSRVIEPAGTPSTLTARFGKADLQPWLGMLGHLIVVGPVRGEIADSPVWAHVHSMIPPTPGQLGRPDESVAAYGPDVPFTYSFPLPGRYLVWAQAERDYAVRTVAAVVDVPEAAR</sequence>
<gene>
    <name evidence="3" type="ORF">HNR67_003463</name>
</gene>
<feature type="transmembrane region" description="Helical" evidence="1">
    <location>
        <begin position="172"/>
        <end position="192"/>
    </location>
</feature>
<keyword evidence="2" id="KW-0732">Signal</keyword>
<evidence type="ECO:0000256" key="2">
    <source>
        <dbReference type="SAM" id="SignalP"/>
    </source>
</evidence>
<dbReference type="EMBL" id="JACHMH010000001">
    <property type="protein sequence ID" value="MBB4677345.1"/>
    <property type="molecule type" value="Genomic_DNA"/>
</dbReference>
<keyword evidence="1" id="KW-0472">Membrane</keyword>
<organism evidence="3 4">
    <name type="scientific">Crossiella cryophila</name>
    <dbReference type="NCBI Taxonomy" id="43355"/>
    <lineage>
        <taxon>Bacteria</taxon>
        <taxon>Bacillati</taxon>
        <taxon>Actinomycetota</taxon>
        <taxon>Actinomycetes</taxon>
        <taxon>Pseudonocardiales</taxon>
        <taxon>Pseudonocardiaceae</taxon>
        <taxon>Crossiella</taxon>
    </lineage>
</organism>
<evidence type="ECO:0000256" key="1">
    <source>
        <dbReference type="SAM" id="Phobius"/>
    </source>
</evidence>
<accession>A0A7W7FTT9</accession>
<feature type="chain" id="PRO_5031334647" description="Secreted protein" evidence="2">
    <location>
        <begin position="32"/>
        <end position="454"/>
    </location>
</feature>
<feature type="signal peptide" evidence="2">
    <location>
        <begin position="1"/>
        <end position="31"/>
    </location>
</feature>
<comment type="caution">
    <text evidence="3">The sequence shown here is derived from an EMBL/GenBank/DDBJ whole genome shotgun (WGS) entry which is preliminary data.</text>
</comment>
<dbReference type="AlphaFoldDB" id="A0A7W7FTT9"/>
<evidence type="ECO:0000313" key="4">
    <source>
        <dbReference type="Proteomes" id="UP000533598"/>
    </source>
</evidence>
<reference evidence="3 4" key="1">
    <citation type="submission" date="2020-08" db="EMBL/GenBank/DDBJ databases">
        <title>Sequencing the genomes of 1000 actinobacteria strains.</title>
        <authorList>
            <person name="Klenk H.-P."/>
        </authorList>
    </citation>
    <scope>NUCLEOTIDE SEQUENCE [LARGE SCALE GENOMIC DNA]</scope>
    <source>
        <strain evidence="3 4">DSM 44230</strain>
    </source>
</reference>
<dbReference type="Proteomes" id="UP000533598">
    <property type="component" value="Unassembled WGS sequence"/>
</dbReference>
<evidence type="ECO:0000313" key="3">
    <source>
        <dbReference type="EMBL" id="MBB4677345.1"/>
    </source>
</evidence>
<evidence type="ECO:0008006" key="5">
    <source>
        <dbReference type="Google" id="ProtNLM"/>
    </source>
</evidence>
<name>A0A7W7FTT9_9PSEU</name>
<keyword evidence="1" id="KW-0812">Transmembrane</keyword>
<keyword evidence="1" id="KW-1133">Transmembrane helix</keyword>
<feature type="transmembrane region" description="Helical" evidence="1">
    <location>
        <begin position="146"/>
        <end position="165"/>
    </location>
</feature>